<accession>A0A183CJ06</accession>
<reference evidence="1" key="1">
    <citation type="submission" date="2013-12" db="EMBL/GenBank/DDBJ databases">
        <authorList>
            <person name="Aslett M."/>
        </authorList>
    </citation>
    <scope>NUCLEOTIDE SEQUENCE [LARGE SCALE GENOMIC DNA]</scope>
    <source>
        <strain evidence="1">Lindley</strain>
    </source>
</reference>
<evidence type="ECO:0000313" key="1">
    <source>
        <dbReference type="Proteomes" id="UP000050741"/>
    </source>
</evidence>
<dbReference type="WBParaSite" id="GPLIN_001286200">
    <property type="protein sequence ID" value="GPLIN_001286200"/>
    <property type="gene ID" value="GPLIN_001286200"/>
</dbReference>
<dbReference type="Proteomes" id="UP000050741">
    <property type="component" value="Unassembled WGS sequence"/>
</dbReference>
<name>A0A183CJ06_GLOPA</name>
<reference evidence="2" key="3">
    <citation type="submission" date="2016-06" db="UniProtKB">
        <authorList>
            <consortium name="WormBaseParasite"/>
        </authorList>
    </citation>
    <scope>IDENTIFICATION</scope>
</reference>
<protein>
    <submittedName>
        <fullName evidence="2">HNH endonuclease</fullName>
    </submittedName>
</protein>
<dbReference type="AlphaFoldDB" id="A0A183CJ06"/>
<keyword evidence="1" id="KW-1185">Reference proteome</keyword>
<reference evidence="1" key="2">
    <citation type="submission" date="2014-05" db="EMBL/GenBank/DDBJ databases">
        <title>The genome and life-stage specific transcriptomes of Globodera pallida elucidate key aspects of plant parasitism by a cyst nematode.</title>
        <authorList>
            <person name="Cotton J.A."/>
            <person name="Lilley C.J."/>
            <person name="Jones L.M."/>
            <person name="Kikuchi T."/>
            <person name="Reid A.J."/>
            <person name="Thorpe P."/>
            <person name="Tsai I.J."/>
            <person name="Beasley H."/>
            <person name="Blok V."/>
            <person name="Cock P.J.A."/>
            <person name="Van den Akker S.E."/>
            <person name="Holroyd N."/>
            <person name="Hunt M."/>
            <person name="Mantelin S."/>
            <person name="Naghra H."/>
            <person name="Pain A."/>
            <person name="Palomares-Rius J.E."/>
            <person name="Zarowiecki M."/>
            <person name="Berriman M."/>
            <person name="Jones J.T."/>
            <person name="Urwin P.E."/>
        </authorList>
    </citation>
    <scope>NUCLEOTIDE SEQUENCE [LARGE SCALE GENOMIC DNA]</scope>
    <source>
        <strain evidence="1">Lindley</strain>
    </source>
</reference>
<evidence type="ECO:0000313" key="2">
    <source>
        <dbReference type="WBParaSite" id="GPLIN_001286200"/>
    </source>
</evidence>
<organism evidence="1 2">
    <name type="scientific">Globodera pallida</name>
    <name type="common">Potato cyst nematode worm</name>
    <name type="synonym">Heterodera pallida</name>
    <dbReference type="NCBI Taxonomy" id="36090"/>
    <lineage>
        <taxon>Eukaryota</taxon>
        <taxon>Metazoa</taxon>
        <taxon>Ecdysozoa</taxon>
        <taxon>Nematoda</taxon>
        <taxon>Chromadorea</taxon>
        <taxon>Rhabditida</taxon>
        <taxon>Tylenchina</taxon>
        <taxon>Tylenchomorpha</taxon>
        <taxon>Tylenchoidea</taxon>
        <taxon>Heteroderidae</taxon>
        <taxon>Heteroderinae</taxon>
        <taxon>Globodera</taxon>
    </lineage>
</organism>
<proteinExistence type="predicted"/>
<sequence>MIDTIKTTARKNSLRALCERRHAQHDELRRKSCMDGRVRVSSQRNTKRVRESYVIRHVCASGWATTEMP</sequence>